<dbReference type="Pfam" id="PF00107">
    <property type="entry name" value="ADH_zinc_N"/>
    <property type="match status" value="1"/>
</dbReference>
<dbReference type="AlphaFoldDB" id="A0A318LV21"/>
<keyword evidence="4" id="KW-1185">Reference proteome</keyword>
<protein>
    <submittedName>
        <fullName evidence="3">NADP-dependent oxidoreductase</fullName>
    </submittedName>
</protein>
<feature type="domain" description="Enoyl reductase (ER)" evidence="2">
    <location>
        <begin position="31"/>
        <end position="348"/>
    </location>
</feature>
<dbReference type="EMBL" id="MASU01000005">
    <property type="protein sequence ID" value="PXY36208.1"/>
    <property type="molecule type" value="Genomic_DNA"/>
</dbReference>
<dbReference type="InterPro" id="IPR020843">
    <property type="entry name" value="ER"/>
</dbReference>
<accession>A0A318LV21</accession>
<dbReference type="InterPro" id="IPR041694">
    <property type="entry name" value="ADH_N_2"/>
</dbReference>
<dbReference type="Proteomes" id="UP000247892">
    <property type="component" value="Unassembled WGS sequence"/>
</dbReference>
<gene>
    <name evidence="3" type="ORF">BA062_12290</name>
</gene>
<evidence type="ECO:0000313" key="4">
    <source>
        <dbReference type="Proteomes" id="UP000247892"/>
    </source>
</evidence>
<dbReference type="Pfam" id="PF16884">
    <property type="entry name" value="ADH_N_2"/>
    <property type="match status" value="1"/>
</dbReference>
<dbReference type="Gene3D" id="3.40.50.720">
    <property type="entry name" value="NAD(P)-binding Rossmann-like Domain"/>
    <property type="match status" value="1"/>
</dbReference>
<dbReference type="SMART" id="SM00829">
    <property type="entry name" value="PKS_ER"/>
    <property type="match status" value="1"/>
</dbReference>
<proteinExistence type="predicted"/>
<reference evidence="3 4" key="1">
    <citation type="submission" date="2016-07" db="EMBL/GenBank/DDBJ databases">
        <title>Draft genome sequence of Prauserella sp. YIM 121212, isolated from alkaline soil.</title>
        <authorList>
            <person name="Ruckert C."/>
            <person name="Albersmeier A."/>
            <person name="Jiang C.-L."/>
            <person name="Jiang Y."/>
            <person name="Kalinowski J."/>
            <person name="Schneider O."/>
            <person name="Winkler A."/>
            <person name="Zotchev S.B."/>
        </authorList>
    </citation>
    <scope>NUCLEOTIDE SEQUENCE [LARGE SCALE GENOMIC DNA]</scope>
    <source>
        <strain evidence="3 4">YIM 121212</strain>
    </source>
</reference>
<evidence type="ECO:0000313" key="3">
    <source>
        <dbReference type="EMBL" id="PXY36208.1"/>
    </source>
</evidence>
<dbReference type="InterPro" id="IPR045010">
    <property type="entry name" value="MDR_fam"/>
</dbReference>
<keyword evidence="1" id="KW-0560">Oxidoreductase</keyword>
<dbReference type="InterPro" id="IPR011032">
    <property type="entry name" value="GroES-like_sf"/>
</dbReference>
<dbReference type="PANTHER" id="PTHR43205">
    <property type="entry name" value="PROSTAGLANDIN REDUCTASE"/>
    <property type="match status" value="1"/>
</dbReference>
<dbReference type="InterPro" id="IPR036291">
    <property type="entry name" value="NAD(P)-bd_dom_sf"/>
</dbReference>
<dbReference type="SUPFAM" id="SSF51735">
    <property type="entry name" value="NAD(P)-binding Rossmann-fold domains"/>
    <property type="match status" value="1"/>
</dbReference>
<comment type="caution">
    <text evidence="3">The sequence shown here is derived from an EMBL/GenBank/DDBJ whole genome shotgun (WGS) entry which is preliminary data.</text>
</comment>
<dbReference type="SUPFAM" id="SSF50129">
    <property type="entry name" value="GroES-like"/>
    <property type="match status" value="1"/>
</dbReference>
<dbReference type="GO" id="GO:0016628">
    <property type="term" value="F:oxidoreductase activity, acting on the CH-CH group of donors, NAD or NADP as acceptor"/>
    <property type="evidence" value="ECO:0007669"/>
    <property type="project" value="InterPro"/>
</dbReference>
<evidence type="ECO:0000259" key="2">
    <source>
        <dbReference type="SMART" id="SM00829"/>
    </source>
</evidence>
<dbReference type="Gene3D" id="3.90.180.10">
    <property type="entry name" value="Medium-chain alcohol dehydrogenases, catalytic domain"/>
    <property type="match status" value="1"/>
</dbReference>
<organism evidence="3 4">
    <name type="scientific">Prauserella flavalba</name>
    <dbReference type="NCBI Taxonomy" id="1477506"/>
    <lineage>
        <taxon>Bacteria</taxon>
        <taxon>Bacillati</taxon>
        <taxon>Actinomycetota</taxon>
        <taxon>Actinomycetes</taxon>
        <taxon>Pseudonocardiales</taxon>
        <taxon>Pseudonocardiaceae</taxon>
        <taxon>Prauserella</taxon>
    </lineage>
</organism>
<dbReference type="InterPro" id="IPR013149">
    <property type="entry name" value="ADH-like_C"/>
</dbReference>
<evidence type="ECO:0000256" key="1">
    <source>
        <dbReference type="ARBA" id="ARBA00023002"/>
    </source>
</evidence>
<name>A0A318LV21_9PSEU</name>
<dbReference type="FunFam" id="3.40.50.720:FF:000121">
    <property type="entry name" value="Prostaglandin reductase 2"/>
    <property type="match status" value="1"/>
</dbReference>
<dbReference type="PANTHER" id="PTHR43205:SF7">
    <property type="entry name" value="PROSTAGLANDIN REDUCTASE 1"/>
    <property type="match status" value="1"/>
</dbReference>
<dbReference type="CDD" id="cd05288">
    <property type="entry name" value="PGDH"/>
    <property type="match status" value="1"/>
</dbReference>
<sequence>MRDVRQWRKDRGTVTSSRQWQLVRRPVGEPTDDDVALVPVDVPDPGPGEVLVRNAVMSVEPYMRGRMSEARSYVEPYALGEPMSGHAVGEVIASADPVLPEGSWVRHELGWREVALVKAAEAEPVDVRGFDPALHLGVLGQTGLTAYAGLLRIASLKPGETVFVSAAAGAVGATAVQIAKAKGCTVIGSAGSAEKVAFLTRELGADAAFDYHDGAVRDLLAAALERAGAAGIDVYFDNVGGEQLECAIRCMREEGRIALCGAISTYNATEPVPGPRNLLLMIWRRLRMEGFLVTRHLDLRPDFERDMAGWLCSGAIRSVETTVRGGITQAWPAFLDMLGGGNVGKTVVSLTDRTEG</sequence>